<organism evidence="2 3">
    <name type="scientific">Epicoccum nigrum</name>
    <name type="common">Soil fungus</name>
    <name type="synonym">Epicoccum purpurascens</name>
    <dbReference type="NCBI Taxonomy" id="105696"/>
    <lineage>
        <taxon>Eukaryota</taxon>
        <taxon>Fungi</taxon>
        <taxon>Dikarya</taxon>
        <taxon>Ascomycota</taxon>
        <taxon>Pezizomycotina</taxon>
        <taxon>Dothideomycetes</taxon>
        <taxon>Pleosporomycetidae</taxon>
        <taxon>Pleosporales</taxon>
        <taxon>Pleosporineae</taxon>
        <taxon>Didymellaceae</taxon>
        <taxon>Epicoccum</taxon>
    </lineage>
</organism>
<dbReference type="InParanoid" id="A0A1Y2LKZ3"/>
<evidence type="ECO:0000256" key="1">
    <source>
        <dbReference type="SAM" id="SignalP"/>
    </source>
</evidence>
<dbReference type="Proteomes" id="UP000193240">
    <property type="component" value="Unassembled WGS sequence"/>
</dbReference>
<name>A0A1Y2LKZ3_EPING</name>
<proteinExistence type="predicted"/>
<feature type="signal peptide" evidence="1">
    <location>
        <begin position="1"/>
        <end position="18"/>
    </location>
</feature>
<gene>
    <name evidence="2" type="ORF">B5807_10694</name>
</gene>
<dbReference type="AlphaFoldDB" id="A0A1Y2LKZ3"/>
<keyword evidence="1" id="KW-0732">Signal</keyword>
<sequence length="313" mass="33617">MIWRGFLLLVSCPRAASALMTRPRVLSDLLIWPPSFSCWPVACVDLARSEPARSTRRMRAVRSMVSSDVMECVICLRRMVNTAWEREEVSFILVAATVRLCAWSSAGATWPKQGHSHVVALSQVLGNFGVTLDFFLAQSLDIDAVLGALADLEVDGRNGGGHEQVADVLVVDFEVGDLDVVGGVGLRLVLDAVEQLLAGAANQARVVVGAHHGVALARARLAVGEDARVVAAEVVVEEFLAERLVHVLLGGIVRVGLVVRPEGAVEGKLLVLDERAALVVWSDLGRKQRRLLGGWVHADQALGALVALCKTSY</sequence>
<evidence type="ECO:0000313" key="3">
    <source>
        <dbReference type="Proteomes" id="UP000193240"/>
    </source>
</evidence>
<evidence type="ECO:0000313" key="2">
    <source>
        <dbReference type="EMBL" id="OSS44596.1"/>
    </source>
</evidence>
<feature type="chain" id="PRO_5012621308" description="Secreted protein" evidence="1">
    <location>
        <begin position="19"/>
        <end position="313"/>
    </location>
</feature>
<protein>
    <recommendedName>
        <fullName evidence="4">Secreted protein</fullName>
    </recommendedName>
</protein>
<reference evidence="2 3" key="1">
    <citation type="journal article" date="2017" name="Genome Announc.">
        <title>Genome sequence of the saprophytic ascomycete Epicoccum nigrum ICMP 19927 strain isolated from New Zealand.</title>
        <authorList>
            <person name="Fokin M."/>
            <person name="Fleetwood D."/>
            <person name="Weir B.S."/>
            <person name="Villas-Boas S.G."/>
        </authorList>
    </citation>
    <scope>NUCLEOTIDE SEQUENCE [LARGE SCALE GENOMIC DNA]</scope>
    <source>
        <strain evidence="2 3">ICMP 19927</strain>
    </source>
</reference>
<keyword evidence="3" id="KW-1185">Reference proteome</keyword>
<dbReference type="EMBL" id="KZ107856">
    <property type="protein sequence ID" value="OSS44596.1"/>
    <property type="molecule type" value="Genomic_DNA"/>
</dbReference>
<evidence type="ECO:0008006" key="4">
    <source>
        <dbReference type="Google" id="ProtNLM"/>
    </source>
</evidence>
<accession>A0A1Y2LKZ3</accession>